<feature type="domain" description="DUF4124" evidence="2">
    <location>
        <begin position="13"/>
        <end position="69"/>
    </location>
</feature>
<dbReference type="EMBL" id="AP021879">
    <property type="protein sequence ID" value="BBO87826.1"/>
    <property type="molecule type" value="Genomic_DNA"/>
</dbReference>
<evidence type="ECO:0000313" key="3">
    <source>
        <dbReference type="EMBL" id="BBO87826.1"/>
    </source>
</evidence>
<dbReference type="RefSeq" id="WP_155309231.1">
    <property type="nucleotide sequence ID" value="NZ_AP021879.1"/>
</dbReference>
<accession>A0A5K8A5U0</accession>
<gene>
    <name evidence="3" type="ORF">DSCOOX_10060</name>
</gene>
<dbReference type="Pfam" id="PF13511">
    <property type="entry name" value="DUF4124"/>
    <property type="match status" value="1"/>
</dbReference>
<name>A0A5K8A5U0_9BACT</name>
<sequence>MQKQMTLGLVIFILLITLPVSAEIYKYTDEYGQKRWTDDLSLVPESQRATAETIESTQTEPDSAESQTPENKPVNAAFASDTEKTMDTTEISRDALEKEKAELDSFYQQLIEERKTIEKTNNETLDAAERTDLNKRIEDFNNKTERYEAQLNRFNQKINAYNQKIITKQQSTPSESAQGEN</sequence>
<keyword evidence="4" id="KW-1185">Reference proteome</keyword>
<evidence type="ECO:0000313" key="4">
    <source>
        <dbReference type="Proteomes" id="UP000422108"/>
    </source>
</evidence>
<proteinExistence type="predicted"/>
<protein>
    <recommendedName>
        <fullName evidence="2">DUF4124 domain-containing protein</fullName>
    </recommendedName>
</protein>
<reference evidence="3 4" key="1">
    <citation type="submission" date="2019-11" db="EMBL/GenBank/DDBJ databases">
        <title>Comparative genomics of hydrocarbon-degrading Desulfosarcina strains.</title>
        <authorList>
            <person name="Watanabe M."/>
            <person name="Kojima H."/>
            <person name="Fukui M."/>
        </authorList>
    </citation>
    <scope>NUCLEOTIDE SEQUENCE [LARGE SCALE GENOMIC DNA]</scope>
    <source>
        <strain evidence="4">oXyS1</strain>
    </source>
</reference>
<dbReference type="Proteomes" id="UP000422108">
    <property type="component" value="Chromosome"/>
</dbReference>
<evidence type="ECO:0000256" key="1">
    <source>
        <dbReference type="SAM" id="MobiDB-lite"/>
    </source>
</evidence>
<dbReference type="InterPro" id="IPR025392">
    <property type="entry name" value="DUF4124"/>
</dbReference>
<organism evidence="3 4">
    <name type="scientific">Desulfosarcina ovata subsp. ovata</name>
    <dbReference type="NCBI Taxonomy" id="2752305"/>
    <lineage>
        <taxon>Bacteria</taxon>
        <taxon>Pseudomonadati</taxon>
        <taxon>Thermodesulfobacteriota</taxon>
        <taxon>Desulfobacteria</taxon>
        <taxon>Desulfobacterales</taxon>
        <taxon>Desulfosarcinaceae</taxon>
        <taxon>Desulfosarcina</taxon>
    </lineage>
</organism>
<dbReference type="AlphaFoldDB" id="A0A5K8A5U0"/>
<feature type="region of interest" description="Disordered" evidence="1">
    <location>
        <begin position="46"/>
        <end position="89"/>
    </location>
</feature>
<evidence type="ECO:0000259" key="2">
    <source>
        <dbReference type="Pfam" id="PF13511"/>
    </source>
</evidence>
<feature type="compositionally biased region" description="Polar residues" evidence="1">
    <location>
        <begin position="47"/>
        <end position="70"/>
    </location>
</feature>